<feature type="domain" description="Fibrinogen C-terminal" evidence="2">
    <location>
        <begin position="1"/>
        <end position="196"/>
    </location>
</feature>
<dbReference type="InterPro" id="IPR020837">
    <property type="entry name" value="Fibrinogen_CS"/>
</dbReference>
<name>A0A1I8NQ32_STOCA</name>
<dbReference type="InterPro" id="IPR050373">
    <property type="entry name" value="Fibrinogen_C-term_domain"/>
</dbReference>
<proteinExistence type="predicted"/>
<evidence type="ECO:0000256" key="1">
    <source>
        <dbReference type="ARBA" id="ARBA00023157"/>
    </source>
</evidence>
<reference evidence="3" key="1">
    <citation type="submission" date="2020-05" db="UniProtKB">
        <authorList>
            <consortium name="EnsemblMetazoa"/>
        </authorList>
    </citation>
    <scope>IDENTIFICATION</scope>
    <source>
        <strain evidence="3">USDA</strain>
    </source>
</reference>
<dbReference type="SUPFAM" id="SSF56496">
    <property type="entry name" value="Fibrinogen C-terminal domain-like"/>
    <property type="match status" value="1"/>
</dbReference>
<evidence type="ECO:0000313" key="3">
    <source>
        <dbReference type="EnsemblMetazoa" id="SCAU001051-PA"/>
    </source>
</evidence>
<evidence type="ECO:0000259" key="2">
    <source>
        <dbReference type="PROSITE" id="PS51406"/>
    </source>
</evidence>
<dbReference type="EnsemblMetazoa" id="SCAU001051-RA">
    <property type="protein sequence ID" value="SCAU001051-PA"/>
    <property type="gene ID" value="SCAU001051"/>
</dbReference>
<dbReference type="PROSITE" id="PS00514">
    <property type="entry name" value="FIBRINOGEN_C_1"/>
    <property type="match status" value="1"/>
</dbReference>
<dbReference type="AlphaFoldDB" id="A0A1I8NQ32"/>
<dbReference type="Gene3D" id="3.90.215.10">
    <property type="entry name" value="Gamma Fibrinogen, chain A, domain 1"/>
    <property type="match status" value="1"/>
</dbReference>
<dbReference type="PROSITE" id="PS51406">
    <property type="entry name" value="FIBRINOGEN_C_2"/>
    <property type="match status" value="1"/>
</dbReference>
<dbReference type="STRING" id="35570.A0A1I8NQ32"/>
<keyword evidence="4" id="KW-1185">Reference proteome</keyword>
<dbReference type="OrthoDB" id="6145874at2759"/>
<dbReference type="KEGG" id="scac:106096097"/>
<keyword evidence="1" id="KW-1015">Disulfide bond</keyword>
<evidence type="ECO:0000313" key="4">
    <source>
        <dbReference type="Proteomes" id="UP000095300"/>
    </source>
</evidence>
<gene>
    <name evidence="3" type="primary">106096097</name>
</gene>
<dbReference type="SMART" id="SM00186">
    <property type="entry name" value="FBG"/>
    <property type="match status" value="1"/>
</dbReference>
<dbReference type="InterPro" id="IPR002181">
    <property type="entry name" value="Fibrinogen_a/b/g_C_dom"/>
</dbReference>
<dbReference type="Pfam" id="PF00147">
    <property type="entry name" value="Fibrinogen_C"/>
    <property type="match status" value="1"/>
</dbReference>
<dbReference type="PANTHER" id="PTHR19143:SF327">
    <property type="entry name" value="FI21813P1-RELATED"/>
    <property type="match status" value="1"/>
</dbReference>
<dbReference type="InterPro" id="IPR014716">
    <property type="entry name" value="Fibrinogen_a/b/g_C_1"/>
</dbReference>
<dbReference type="VEuPathDB" id="VectorBase:SCAU001051"/>
<dbReference type="InterPro" id="IPR036056">
    <property type="entry name" value="Fibrinogen-like_C"/>
</dbReference>
<dbReference type="GO" id="GO:0005615">
    <property type="term" value="C:extracellular space"/>
    <property type="evidence" value="ECO:0007669"/>
    <property type="project" value="TreeGrafter"/>
</dbReference>
<dbReference type="CDD" id="cd00087">
    <property type="entry name" value="FReD"/>
    <property type="match status" value="1"/>
</dbReference>
<organism evidence="3 4">
    <name type="scientific">Stomoxys calcitrans</name>
    <name type="common">Stable fly</name>
    <name type="synonym">Conops calcitrans</name>
    <dbReference type="NCBI Taxonomy" id="35570"/>
    <lineage>
        <taxon>Eukaryota</taxon>
        <taxon>Metazoa</taxon>
        <taxon>Ecdysozoa</taxon>
        <taxon>Arthropoda</taxon>
        <taxon>Hexapoda</taxon>
        <taxon>Insecta</taxon>
        <taxon>Pterygota</taxon>
        <taxon>Neoptera</taxon>
        <taxon>Endopterygota</taxon>
        <taxon>Diptera</taxon>
        <taxon>Brachycera</taxon>
        <taxon>Muscomorpha</taxon>
        <taxon>Muscoidea</taxon>
        <taxon>Muscidae</taxon>
        <taxon>Stomoxys</taxon>
    </lineage>
</organism>
<accession>A0A1I8NQ32</accession>
<dbReference type="Proteomes" id="UP000095300">
    <property type="component" value="Unassembled WGS sequence"/>
</dbReference>
<sequence>MKELDELNTIYLIENRLDAKKSKPWTTILRRNNGSVDFSRKWTDYQEGFGDAPNGEFFIGLNKLHTLTANAPHELLVILKDWDNEMRYAHYANFKIGSAGEKYAIKELGEYTGDAGDALEGHKGMRFSTSDQNNDASSSNCALDNNGAWWFKDCFNSHLNGPYKTQEKSHENGVTWDTWKPVYSLKFAAMKIRKISI</sequence>
<protein>
    <recommendedName>
        <fullName evidence="2">Fibrinogen C-terminal domain-containing protein</fullName>
    </recommendedName>
</protein>
<dbReference type="PANTHER" id="PTHR19143">
    <property type="entry name" value="FIBRINOGEN/TENASCIN/ANGIOPOEITIN"/>
    <property type="match status" value="1"/>
</dbReference>